<evidence type="ECO:0000256" key="8">
    <source>
        <dbReference type="ARBA" id="ARBA00022989"/>
    </source>
</evidence>
<keyword evidence="5" id="KW-1003">Cell membrane</keyword>
<feature type="transmembrane region" description="Helical" evidence="14">
    <location>
        <begin position="238"/>
        <end position="256"/>
    </location>
</feature>
<feature type="transmembrane region" description="Helical" evidence="14">
    <location>
        <begin position="88"/>
        <end position="109"/>
    </location>
</feature>
<keyword evidence="8 14" id="KW-1133">Transmembrane helix</keyword>
<organism evidence="16">
    <name type="scientific">uncultured organism</name>
    <dbReference type="NCBI Taxonomy" id="155900"/>
    <lineage>
        <taxon>unclassified sequences</taxon>
        <taxon>environmental samples</taxon>
    </lineage>
</organism>
<evidence type="ECO:0000256" key="14">
    <source>
        <dbReference type="SAM" id="Phobius"/>
    </source>
</evidence>
<feature type="transmembrane region" description="Helical" evidence="14">
    <location>
        <begin position="202"/>
        <end position="232"/>
    </location>
</feature>
<dbReference type="GO" id="GO:0046677">
    <property type="term" value="P:response to antibiotic"/>
    <property type="evidence" value="ECO:0007669"/>
    <property type="project" value="UniProtKB-KW"/>
</dbReference>
<feature type="transmembrane region" description="Helical" evidence="14">
    <location>
        <begin position="172"/>
        <end position="190"/>
    </location>
</feature>
<evidence type="ECO:0000256" key="4">
    <source>
        <dbReference type="ARBA" id="ARBA00021546"/>
    </source>
</evidence>
<evidence type="ECO:0000256" key="10">
    <source>
        <dbReference type="ARBA" id="ARBA00023136"/>
    </source>
</evidence>
<comment type="catalytic activity">
    <reaction evidence="13">
        <text>L-lysyl-tRNA(Lys) + a 1,2-diacyl-sn-glycero-3-phospho-(1'-sn-glycerol) = a 1,2-diacyl-sn-glycero-3-phospho-1'-(3'-O-L-lysyl)-sn-glycerol + tRNA(Lys)</text>
        <dbReference type="Rhea" id="RHEA:10668"/>
        <dbReference type="Rhea" id="RHEA-COMP:9696"/>
        <dbReference type="Rhea" id="RHEA-COMP:9697"/>
        <dbReference type="ChEBI" id="CHEBI:64716"/>
        <dbReference type="ChEBI" id="CHEBI:75792"/>
        <dbReference type="ChEBI" id="CHEBI:78442"/>
        <dbReference type="ChEBI" id="CHEBI:78529"/>
        <dbReference type="EC" id="2.3.2.3"/>
    </reaction>
</comment>
<dbReference type="InterPro" id="IPR016181">
    <property type="entry name" value="Acyl_CoA_acyltransferase"/>
</dbReference>
<dbReference type="GO" id="GO:0005886">
    <property type="term" value="C:plasma membrane"/>
    <property type="evidence" value="ECO:0007669"/>
    <property type="project" value="UniProtKB-SubCell"/>
</dbReference>
<proteinExistence type="inferred from homology"/>
<gene>
    <name evidence="16" type="ORF">KBTEX_03393</name>
</gene>
<feature type="domain" description="Phosphatidylglycerol lysyltransferase C-terminal" evidence="15">
    <location>
        <begin position="544"/>
        <end position="829"/>
    </location>
</feature>
<evidence type="ECO:0000256" key="9">
    <source>
        <dbReference type="ARBA" id="ARBA00023098"/>
    </source>
</evidence>
<dbReference type="Pfam" id="PF03706">
    <property type="entry name" value="LPG_synthase_TM"/>
    <property type="match status" value="1"/>
</dbReference>
<feature type="transmembrane region" description="Helical" evidence="14">
    <location>
        <begin position="456"/>
        <end position="477"/>
    </location>
</feature>
<dbReference type="NCBIfam" id="NF033480">
    <property type="entry name" value="bifunc_MprF"/>
    <property type="match status" value="1"/>
</dbReference>
<feature type="transmembrane region" description="Helical" evidence="14">
    <location>
        <begin position="292"/>
        <end position="311"/>
    </location>
</feature>
<name>A0A5B8RDD0_9ZZZZ</name>
<comment type="subcellular location">
    <subcellularLocation>
        <location evidence="1">Cell membrane</location>
        <topology evidence="1">Multi-pass membrane protein</topology>
    </subcellularLocation>
</comment>
<dbReference type="SUPFAM" id="SSF55729">
    <property type="entry name" value="Acyl-CoA N-acyltransferases (Nat)"/>
    <property type="match status" value="1"/>
</dbReference>
<feature type="transmembrane region" description="Helical" evidence="14">
    <location>
        <begin position="323"/>
        <end position="349"/>
    </location>
</feature>
<dbReference type="AlphaFoldDB" id="A0A5B8RDD0"/>
<dbReference type="GO" id="GO:0006629">
    <property type="term" value="P:lipid metabolic process"/>
    <property type="evidence" value="ECO:0007669"/>
    <property type="project" value="UniProtKB-KW"/>
</dbReference>
<evidence type="ECO:0000256" key="5">
    <source>
        <dbReference type="ARBA" id="ARBA00022475"/>
    </source>
</evidence>
<dbReference type="EMBL" id="MN079196">
    <property type="protein sequence ID" value="QEA07049.1"/>
    <property type="molecule type" value="Genomic_DNA"/>
</dbReference>
<dbReference type="Pfam" id="PF09924">
    <property type="entry name" value="LPG_synthase_C"/>
    <property type="match status" value="1"/>
</dbReference>
<keyword evidence="9" id="KW-0443">Lipid metabolism</keyword>
<evidence type="ECO:0000256" key="13">
    <source>
        <dbReference type="ARBA" id="ARBA00047540"/>
    </source>
</evidence>
<evidence type="ECO:0000259" key="15">
    <source>
        <dbReference type="Pfam" id="PF09924"/>
    </source>
</evidence>
<keyword evidence="11" id="KW-0046">Antibiotic resistance</keyword>
<dbReference type="PANTHER" id="PTHR34697:SF2">
    <property type="entry name" value="PHOSPHATIDYLGLYCEROL LYSYLTRANSFERASE"/>
    <property type="match status" value="1"/>
</dbReference>
<feature type="transmembrane region" description="Helical" evidence="14">
    <location>
        <begin position="426"/>
        <end position="444"/>
    </location>
</feature>
<dbReference type="InterPro" id="IPR024320">
    <property type="entry name" value="LPG_synthase_C"/>
</dbReference>
<dbReference type="EC" id="2.3.2.3" evidence="3"/>
<protein>
    <recommendedName>
        <fullName evidence="4">Phosphatidylglycerol lysyltransferase</fullName>
        <ecNumber evidence="3">2.3.2.3</ecNumber>
    </recommendedName>
    <alternativeName>
        <fullName evidence="12">Lysylphosphatidylglycerol synthase</fullName>
    </alternativeName>
</protein>
<dbReference type="InterPro" id="IPR022791">
    <property type="entry name" value="L-PG_synthase/AglD"/>
</dbReference>
<evidence type="ECO:0000256" key="11">
    <source>
        <dbReference type="ARBA" id="ARBA00023251"/>
    </source>
</evidence>
<evidence type="ECO:0000256" key="1">
    <source>
        <dbReference type="ARBA" id="ARBA00004651"/>
    </source>
</evidence>
<feature type="transmembrane region" description="Helical" evidence="14">
    <location>
        <begin position="369"/>
        <end position="388"/>
    </location>
</feature>
<accession>A0A5B8RDD0</accession>
<feature type="transmembrane region" description="Helical" evidence="14">
    <location>
        <begin position="54"/>
        <end position="76"/>
    </location>
</feature>
<dbReference type="GO" id="GO:0050071">
    <property type="term" value="F:phosphatidylglycerol lysyltransferase activity"/>
    <property type="evidence" value="ECO:0007669"/>
    <property type="project" value="UniProtKB-EC"/>
</dbReference>
<evidence type="ECO:0000256" key="3">
    <source>
        <dbReference type="ARBA" id="ARBA00012014"/>
    </source>
</evidence>
<dbReference type="GO" id="GO:0055091">
    <property type="term" value="P:phospholipid homeostasis"/>
    <property type="evidence" value="ECO:0007669"/>
    <property type="project" value="TreeGrafter"/>
</dbReference>
<dbReference type="InterPro" id="IPR051211">
    <property type="entry name" value="PG_lysyltransferase"/>
</dbReference>
<comment type="similarity">
    <text evidence="2">Belongs to the LPG synthase family.</text>
</comment>
<feature type="transmembrane region" description="Helical" evidence="14">
    <location>
        <begin position="129"/>
        <end position="152"/>
    </location>
</feature>
<evidence type="ECO:0000313" key="16">
    <source>
        <dbReference type="EMBL" id="QEA07049.1"/>
    </source>
</evidence>
<feature type="transmembrane region" description="Helical" evidence="14">
    <location>
        <begin position="15"/>
        <end position="33"/>
    </location>
</feature>
<sequence>MPAGSAGQNVNRHHLVWSGISLVLFLAALAALHHLLAEVRIRDIGAALKNVRPLLLGMALAATVASYCVLTVYEVLSLHYVRKPLPYRQLAVTAFISYAFSHNIGLPLLTGGSIRYRIYSAAGLSGAEIATVTGFSTLTFGLGAILLLAVALTFEPATLAQILPLPAAVARLAGITLLGVTVSYTLWTALRRSPIRLHRWQLAVPAVPVTLTQFALGVLDIGFAATALYILLPADATPTLPAFVGIYTGAMVIAILSHSPGGVGVFEALMLIALPDGDSAAVVAALLVYRVIYYLLPFALAAILLASREVTLRWPRAAERPSWPLGAIDALVPPVMAAAVFLGGLVLLISSATPTLGGRLAMLRDVLPLPFVEASHLLSSIVGLWLLLLAHGLLRRLDSAWQLTVLLLTAAIPFSLLKGLDWEEALIAGVVLTCLVMARSAFFRKGSLTGHAYTRGWLALVLGAIALTGFVSVLALRHVPYEDSLWWQFAFHADASRILRTQLVVVVLTSTWVLRELIRPAPPFDTGKVGETADVARLVASATRTGAALALTGDKRFLLNPDRNAFIMYRIQGRSWISLGDPVGPDSAWPDIVWRFRELCDLHAGRPVFYQVPPTTLPLYLDLGLAPLKLGEEARVDLADFSLQGHRRSDLRHSARRAEREGAEFAIAPRGTIDERLIGEMGEVSRQWLDRRGTREKGFSLGHFSPAYLRLFDCATVRRNGRLVAFANLLTAPAGGELSVDLMRHGDDAPYGVMDYLFTHLMLWGQEAGYRWFNLGMAPLSGLDDQSLGPTWQRLGTLLFEHGEHFYNFRGLRRYKEKYAPVWEPRYLIAPSGLALPRALIDVATLIAGGNRGLVLR</sequence>
<evidence type="ECO:0000256" key="7">
    <source>
        <dbReference type="ARBA" id="ARBA00022692"/>
    </source>
</evidence>
<keyword evidence="6" id="KW-0808">Transferase</keyword>
<keyword evidence="7 14" id="KW-0812">Transmembrane</keyword>
<evidence type="ECO:0000256" key="12">
    <source>
        <dbReference type="ARBA" id="ARBA00031899"/>
    </source>
</evidence>
<reference evidence="16" key="1">
    <citation type="submission" date="2019-06" db="EMBL/GenBank/DDBJ databases">
        <authorList>
            <person name="Murdoch R.W."/>
            <person name="Fathepure B."/>
        </authorList>
    </citation>
    <scope>NUCLEOTIDE SEQUENCE</scope>
</reference>
<keyword evidence="10 14" id="KW-0472">Membrane</keyword>
<evidence type="ECO:0000256" key="6">
    <source>
        <dbReference type="ARBA" id="ARBA00022679"/>
    </source>
</evidence>
<feature type="transmembrane region" description="Helical" evidence="14">
    <location>
        <begin position="400"/>
        <end position="420"/>
    </location>
</feature>
<dbReference type="PANTHER" id="PTHR34697">
    <property type="entry name" value="PHOSPHATIDYLGLYCEROL LYSYLTRANSFERASE"/>
    <property type="match status" value="1"/>
</dbReference>
<evidence type="ECO:0000256" key="2">
    <source>
        <dbReference type="ARBA" id="ARBA00008627"/>
    </source>
</evidence>